<accession>A0ABW9ZXU0</accession>
<dbReference type="RefSeq" id="WP_161817982.1">
    <property type="nucleotide sequence ID" value="NZ_JAACJS010000011.1"/>
</dbReference>
<evidence type="ECO:0000313" key="3">
    <source>
        <dbReference type="EMBL" id="NCI49671.1"/>
    </source>
</evidence>
<feature type="chain" id="PRO_5046993272" evidence="1">
    <location>
        <begin position="19"/>
        <end position="406"/>
    </location>
</feature>
<evidence type="ECO:0000259" key="2">
    <source>
        <dbReference type="Pfam" id="PF10022"/>
    </source>
</evidence>
<proteinExistence type="predicted"/>
<protein>
    <submittedName>
        <fullName evidence="3">DUF2264 domain-containing protein</fullName>
    </submittedName>
</protein>
<dbReference type="PANTHER" id="PTHR35339">
    <property type="entry name" value="LINALOOL DEHYDRATASE_ISOMERASE DOMAIN-CONTAINING PROTEIN"/>
    <property type="match status" value="1"/>
</dbReference>
<keyword evidence="4" id="KW-1185">Reference proteome</keyword>
<dbReference type="EMBL" id="JAACJS010000011">
    <property type="protein sequence ID" value="NCI49671.1"/>
    <property type="molecule type" value="Genomic_DNA"/>
</dbReference>
<dbReference type="InterPro" id="IPR016624">
    <property type="entry name" value="UCP014753"/>
</dbReference>
<comment type="caution">
    <text evidence="3">The sequence shown here is derived from an EMBL/GenBank/DDBJ whole genome shotgun (WGS) entry which is preliminary data.</text>
</comment>
<dbReference type="PANTHER" id="PTHR35339:SF3">
    <property type="entry name" value="DUF2264 DOMAIN-CONTAINING PROTEIN"/>
    <property type="match status" value="1"/>
</dbReference>
<organism evidence="3 4">
    <name type="scientific">Sediminibacterium roseum</name>
    <dbReference type="NCBI Taxonomy" id="1978412"/>
    <lineage>
        <taxon>Bacteria</taxon>
        <taxon>Pseudomonadati</taxon>
        <taxon>Bacteroidota</taxon>
        <taxon>Chitinophagia</taxon>
        <taxon>Chitinophagales</taxon>
        <taxon>Chitinophagaceae</taxon>
        <taxon>Sediminibacterium</taxon>
    </lineage>
</organism>
<feature type="signal peptide" evidence="1">
    <location>
        <begin position="1"/>
        <end position="18"/>
    </location>
</feature>
<gene>
    <name evidence="3" type="ORF">GWC95_07045</name>
</gene>
<reference evidence="3 4" key="1">
    <citation type="submission" date="2020-01" db="EMBL/GenBank/DDBJ databases">
        <title>Genome analysis.</title>
        <authorList>
            <person name="Wu S."/>
            <person name="Wang G."/>
        </authorList>
    </citation>
    <scope>NUCLEOTIDE SEQUENCE [LARGE SCALE GENOMIC DNA]</scope>
    <source>
        <strain evidence="3 4">SYL130</strain>
    </source>
</reference>
<keyword evidence="1" id="KW-0732">Signal</keyword>
<dbReference type="PIRSF" id="PIRSF014753">
    <property type="entry name" value="UCP014753"/>
    <property type="match status" value="1"/>
</dbReference>
<name>A0ABW9ZXU0_9BACT</name>
<feature type="domain" description="DUF2264" evidence="2">
    <location>
        <begin position="27"/>
        <end position="387"/>
    </location>
</feature>
<sequence>MRSKFFLLALVISFAAVAQNDEGQKERAYLVQAMTKLADPMFKALSEKTLKEKMPVEKSPEMIRVKRIPSTTYLEGFGRMMAGMAPWLELGADDTEEGKLRKKYIDLALLCIKNGVDSTSPDYLGFNIPGQSLVDAAFLTHALLRAPTQLLAKLDEKTKQELVAALKLTRKTKPYESNWLLFTGMVETGLLLLTGECNQAAIDYSIQKHKEWYKGDGAYGDGPEFHWDYYNSFVIHPMLLDILGVMKQKGIATAIDYNTELRRSRRYAAVLERLISPEGTYPVIGRSLAYRFGAFQSLSQVALMKQLPEGIAPQQVRAALYTMIKKQLEAPGTFDADGWLQIGVSGHQKDIGENYISTGSLYLCSEAFLILGLPASDALWNGKDEDWTTKKVWKGLPVHADHAIGN</sequence>
<dbReference type="Pfam" id="PF10022">
    <property type="entry name" value="DUF2264"/>
    <property type="match status" value="1"/>
</dbReference>
<evidence type="ECO:0000256" key="1">
    <source>
        <dbReference type="SAM" id="SignalP"/>
    </source>
</evidence>
<dbReference type="InterPro" id="IPR049349">
    <property type="entry name" value="DUF2264_N"/>
</dbReference>
<dbReference type="Proteomes" id="UP000753802">
    <property type="component" value="Unassembled WGS sequence"/>
</dbReference>
<evidence type="ECO:0000313" key="4">
    <source>
        <dbReference type="Proteomes" id="UP000753802"/>
    </source>
</evidence>